<proteinExistence type="predicted"/>
<name>A0ABW4Q753_9MICC</name>
<protein>
    <recommendedName>
        <fullName evidence="3">Transcriptional regulator, AbiEi antitoxin, Type IV TA system</fullName>
    </recommendedName>
</protein>
<dbReference type="Proteomes" id="UP001597307">
    <property type="component" value="Unassembled WGS sequence"/>
</dbReference>
<evidence type="ECO:0008006" key="3">
    <source>
        <dbReference type="Google" id="ProtNLM"/>
    </source>
</evidence>
<dbReference type="Gene3D" id="3.40.960.10">
    <property type="entry name" value="VSR Endonuclease"/>
    <property type="match status" value="1"/>
</dbReference>
<evidence type="ECO:0000313" key="2">
    <source>
        <dbReference type="Proteomes" id="UP001597307"/>
    </source>
</evidence>
<keyword evidence="2" id="KW-1185">Reference proteome</keyword>
<dbReference type="RefSeq" id="WP_343878694.1">
    <property type="nucleotide sequence ID" value="NZ_BAAAIJ010000023.1"/>
</dbReference>
<evidence type="ECO:0000313" key="1">
    <source>
        <dbReference type="EMBL" id="MFD1846531.1"/>
    </source>
</evidence>
<sequence length="318" mass="36333">MNVGCPPWLKASTKPWTTEELAERNVNDRQVARFVQGEDLVRLRRGCYLSGQLWRQQSPEARALQRIYAHHHALLPTPRRGMVYSHTSAARVHGLYLWKVDDLIHLIQGFPTSPHGHGPDVRAHYSSLSSRDVSSGKGLRVTTLERTVVDCARILSYRQSLIIADHALQLGGDQPAMQAIALQLTGHKGIANARAVAARASALAESPGETLTRHFLHRMGLPMPEEQVTVRTRRGNHRLDFAWRELLLALEFDGRIKYFDFAPTQEVLFEERRREKDLMEDGWQFIRLEWADLFREAELKARILSALHRARLVHRKSA</sequence>
<accession>A0ABW4Q753</accession>
<comment type="caution">
    <text evidence="1">The sequence shown here is derived from an EMBL/GenBank/DDBJ whole genome shotgun (WGS) entry which is preliminary data.</text>
</comment>
<gene>
    <name evidence="1" type="ORF">ACFSFX_07970</name>
</gene>
<organism evidence="1 2">
    <name type="scientific">Arthrobacter flavus</name>
    <dbReference type="NCBI Taxonomy" id="95172"/>
    <lineage>
        <taxon>Bacteria</taxon>
        <taxon>Bacillati</taxon>
        <taxon>Actinomycetota</taxon>
        <taxon>Actinomycetes</taxon>
        <taxon>Micrococcales</taxon>
        <taxon>Micrococcaceae</taxon>
        <taxon>Arthrobacter</taxon>
    </lineage>
</organism>
<reference evidence="2" key="1">
    <citation type="journal article" date="2019" name="Int. J. Syst. Evol. Microbiol.">
        <title>The Global Catalogue of Microorganisms (GCM) 10K type strain sequencing project: providing services to taxonomists for standard genome sequencing and annotation.</title>
        <authorList>
            <consortium name="The Broad Institute Genomics Platform"/>
            <consortium name="The Broad Institute Genome Sequencing Center for Infectious Disease"/>
            <person name="Wu L."/>
            <person name="Ma J."/>
        </authorList>
    </citation>
    <scope>NUCLEOTIDE SEQUENCE [LARGE SCALE GENOMIC DNA]</scope>
    <source>
        <strain evidence="2">JCM 11496</strain>
    </source>
</reference>
<dbReference type="EMBL" id="JBHUGA010000019">
    <property type="protein sequence ID" value="MFD1846531.1"/>
    <property type="molecule type" value="Genomic_DNA"/>
</dbReference>